<comment type="caution">
    <text evidence="2">The sequence shown here is derived from an EMBL/GenBank/DDBJ whole genome shotgun (WGS) entry which is preliminary data.</text>
</comment>
<name>A0ABQ8CA17_BRANA</name>
<dbReference type="Pfam" id="PF07734">
    <property type="entry name" value="FBA_1"/>
    <property type="match status" value="3"/>
</dbReference>
<dbReference type="InterPro" id="IPR006527">
    <property type="entry name" value="F-box-assoc_dom_typ1"/>
</dbReference>
<dbReference type="SUPFAM" id="SSF81383">
    <property type="entry name" value="F-box domain"/>
    <property type="match status" value="1"/>
</dbReference>
<keyword evidence="3" id="KW-1185">Reference proteome</keyword>
<reference evidence="2 3" key="1">
    <citation type="submission" date="2021-05" db="EMBL/GenBank/DDBJ databases">
        <title>Genome Assembly of Synthetic Allotetraploid Brassica napus Reveals Homoeologous Exchanges between Subgenomes.</title>
        <authorList>
            <person name="Davis J.T."/>
        </authorList>
    </citation>
    <scope>NUCLEOTIDE SEQUENCE [LARGE SCALE GENOMIC DNA]</scope>
    <source>
        <strain evidence="3">cv. Da-Ae</strain>
        <tissue evidence="2">Seedling</tissue>
    </source>
</reference>
<dbReference type="InterPro" id="IPR001810">
    <property type="entry name" value="F-box_dom"/>
</dbReference>
<dbReference type="EMBL" id="JAGKQM010000008">
    <property type="protein sequence ID" value="KAH0913914.1"/>
    <property type="molecule type" value="Genomic_DNA"/>
</dbReference>
<dbReference type="InterPro" id="IPR050796">
    <property type="entry name" value="SCF_F-box_component"/>
</dbReference>
<dbReference type="InterPro" id="IPR017451">
    <property type="entry name" value="F-box-assoc_interact_dom"/>
</dbReference>
<protein>
    <recommendedName>
        <fullName evidence="1">F-box domain-containing protein</fullName>
    </recommendedName>
</protein>
<dbReference type="PROSITE" id="PS50181">
    <property type="entry name" value="FBOX"/>
    <property type="match status" value="1"/>
</dbReference>
<evidence type="ECO:0000313" key="3">
    <source>
        <dbReference type="Proteomes" id="UP000824890"/>
    </source>
</evidence>
<feature type="domain" description="F-box" evidence="1">
    <location>
        <begin position="10"/>
        <end position="56"/>
    </location>
</feature>
<evidence type="ECO:0000259" key="1">
    <source>
        <dbReference type="PROSITE" id="PS50181"/>
    </source>
</evidence>
<dbReference type="Gene3D" id="1.20.1280.50">
    <property type="match status" value="1"/>
</dbReference>
<dbReference type="PANTHER" id="PTHR31672:SF13">
    <property type="entry name" value="F-BOX PROTEIN CPR30-LIKE"/>
    <property type="match status" value="1"/>
</dbReference>
<accession>A0ABQ8CA17</accession>
<gene>
    <name evidence="2" type="ORF">HID58_028360</name>
</gene>
<proteinExistence type="predicted"/>
<organism evidence="2 3">
    <name type="scientific">Brassica napus</name>
    <name type="common">Rape</name>
    <dbReference type="NCBI Taxonomy" id="3708"/>
    <lineage>
        <taxon>Eukaryota</taxon>
        <taxon>Viridiplantae</taxon>
        <taxon>Streptophyta</taxon>
        <taxon>Embryophyta</taxon>
        <taxon>Tracheophyta</taxon>
        <taxon>Spermatophyta</taxon>
        <taxon>Magnoliopsida</taxon>
        <taxon>eudicotyledons</taxon>
        <taxon>Gunneridae</taxon>
        <taxon>Pentapetalae</taxon>
        <taxon>rosids</taxon>
        <taxon>malvids</taxon>
        <taxon>Brassicales</taxon>
        <taxon>Brassicaceae</taxon>
        <taxon>Brassiceae</taxon>
        <taxon>Brassica</taxon>
    </lineage>
</organism>
<sequence length="409" mass="47715">LQLSTRRESKMILANLPHDLESEILARVPAKSLSQLKTTCKRWYALFNLMRIWVSNKVDEEGKELSWRKDFVLEVDFDKFQLPCEVNVASFLLNEEKKVAVFCETKATKGEEQTRIYIAGEGMYKQVCKEGSVNVTRLSYPLLLTYVPSLKLSSSREIRNETMMMMMISDLPNDLESEILARVPANLVVWNPCTGETKMIKPRTRYQIRDRFSLGYDDSRRGYKILRYGYYQNEEKVWFVECEMYDLSSDSWRFLESFAPDYGILISRRRGSCVSLSRFRALILRTPRFSVVRDEKLSVCHQDILAWSNVMRIWVSNKVDEEGKVLSWRKDFVLTVDFDKFQLPCVVNVASFLLDEDKKVAIDEGEEKNRIYIVGEDIYKQVYNDDIVNASLLNCPLVLTYVPSLVHIH</sequence>
<evidence type="ECO:0000313" key="2">
    <source>
        <dbReference type="EMBL" id="KAH0913914.1"/>
    </source>
</evidence>
<dbReference type="Proteomes" id="UP000824890">
    <property type="component" value="Unassembled WGS sequence"/>
</dbReference>
<dbReference type="PANTHER" id="PTHR31672">
    <property type="entry name" value="BNACNNG10540D PROTEIN"/>
    <property type="match status" value="1"/>
</dbReference>
<dbReference type="SMART" id="SM00256">
    <property type="entry name" value="FBOX"/>
    <property type="match status" value="1"/>
</dbReference>
<feature type="non-terminal residue" evidence="2">
    <location>
        <position position="1"/>
    </location>
</feature>
<dbReference type="NCBIfam" id="TIGR01640">
    <property type="entry name" value="F_box_assoc_1"/>
    <property type="match status" value="1"/>
</dbReference>
<dbReference type="InterPro" id="IPR036047">
    <property type="entry name" value="F-box-like_dom_sf"/>
</dbReference>